<dbReference type="AlphaFoldDB" id="A0A6N7L0A9"/>
<dbReference type="Pfam" id="PF08100">
    <property type="entry name" value="Dimerisation"/>
    <property type="match status" value="1"/>
</dbReference>
<dbReference type="InterPro" id="IPR012967">
    <property type="entry name" value="COMT_dimerisation"/>
</dbReference>
<dbReference type="Gene3D" id="3.40.50.150">
    <property type="entry name" value="Vaccinia Virus protein VP39"/>
    <property type="match status" value="1"/>
</dbReference>
<evidence type="ECO:0000313" key="7">
    <source>
        <dbReference type="EMBL" id="MQS15614.1"/>
    </source>
</evidence>
<proteinExistence type="predicted"/>
<feature type="domain" description="O-methyltransferase C-terminal" evidence="5">
    <location>
        <begin position="274"/>
        <end position="478"/>
    </location>
</feature>
<dbReference type="GO" id="GO:0032259">
    <property type="term" value="P:methylation"/>
    <property type="evidence" value="ECO:0007669"/>
    <property type="project" value="UniProtKB-KW"/>
</dbReference>
<reference evidence="7 8" key="1">
    <citation type="submission" date="2019-09" db="EMBL/GenBank/DDBJ databases">
        <title>Genome Sequences of Streptomyces kaniharaensis ATCC 21070.</title>
        <authorList>
            <person name="Zhu W."/>
            <person name="De Crecy-Lagard V."/>
            <person name="Richards N.G."/>
        </authorList>
    </citation>
    <scope>NUCLEOTIDE SEQUENCE [LARGE SCALE GENOMIC DNA]</scope>
    <source>
        <strain evidence="7 8">SF-557</strain>
    </source>
</reference>
<dbReference type="SUPFAM" id="SSF53335">
    <property type="entry name" value="S-adenosyl-L-methionine-dependent methyltransferases"/>
    <property type="match status" value="1"/>
</dbReference>
<keyword evidence="1" id="KW-0489">Methyltransferase</keyword>
<dbReference type="PANTHER" id="PTHR43712">
    <property type="entry name" value="PUTATIVE (AFU_ORTHOLOGUE AFUA_4G14580)-RELATED"/>
    <property type="match status" value="1"/>
</dbReference>
<dbReference type="InterPro" id="IPR036390">
    <property type="entry name" value="WH_DNA-bd_sf"/>
</dbReference>
<dbReference type="InterPro" id="IPR036388">
    <property type="entry name" value="WH-like_DNA-bd_sf"/>
</dbReference>
<dbReference type="SUPFAM" id="SSF46785">
    <property type="entry name" value="Winged helix' DNA-binding domain"/>
    <property type="match status" value="1"/>
</dbReference>
<name>A0A6N7L0A9_9ACTN</name>
<dbReference type="CDD" id="cd02440">
    <property type="entry name" value="AdoMet_MTases"/>
    <property type="match status" value="1"/>
</dbReference>
<evidence type="ECO:0000259" key="5">
    <source>
        <dbReference type="Pfam" id="PF00891"/>
    </source>
</evidence>
<dbReference type="GO" id="GO:0046983">
    <property type="term" value="F:protein dimerization activity"/>
    <property type="evidence" value="ECO:0007669"/>
    <property type="project" value="InterPro"/>
</dbReference>
<keyword evidence="8" id="KW-1185">Reference proteome</keyword>
<dbReference type="CDD" id="cd00090">
    <property type="entry name" value="HTH_ARSR"/>
    <property type="match status" value="1"/>
</dbReference>
<dbReference type="Gene3D" id="1.10.287.1350">
    <property type="match status" value="1"/>
</dbReference>
<keyword evidence="2" id="KW-0808">Transferase</keyword>
<dbReference type="InterPro" id="IPR016461">
    <property type="entry name" value="COMT-like"/>
</dbReference>
<dbReference type="Gene3D" id="1.10.10.10">
    <property type="entry name" value="Winged helix-like DNA-binding domain superfamily/Winged helix DNA-binding domain"/>
    <property type="match status" value="1"/>
</dbReference>
<dbReference type="Proteomes" id="UP000450000">
    <property type="component" value="Unassembled WGS sequence"/>
</dbReference>
<keyword evidence="3" id="KW-0949">S-adenosyl-L-methionine</keyword>
<dbReference type="InterPro" id="IPR011991">
    <property type="entry name" value="ArsR-like_HTH"/>
</dbReference>
<dbReference type="EMBL" id="WBOF01000001">
    <property type="protein sequence ID" value="MQS15614.1"/>
    <property type="molecule type" value="Genomic_DNA"/>
</dbReference>
<evidence type="ECO:0000256" key="4">
    <source>
        <dbReference type="SAM" id="MobiDB-lite"/>
    </source>
</evidence>
<dbReference type="GO" id="GO:0008171">
    <property type="term" value="F:O-methyltransferase activity"/>
    <property type="evidence" value="ECO:0007669"/>
    <property type="project" value="InterPro"/>
</dbReference>
<gene>
    <name evidence="7" type="ORF">F7Q99_25925</name>
</gene>
<accession>A0A6N7L0A9</accession>
<dbReference type="Pfam" id="PF00891">
    <property type="entry name" value="Methyltransf_2"/>
    <property type="match status" value="1"/>
</dbReference>
<evidence type="ECO:0000256" key="1">
    <source>
        <dbReference type="ARBA" id="ARBA00022603"/>
    </source>
</evidence>
<evidence type="ECO:0000259" key="6">
    <source>
        <dbReference type="Pfam" id="PF08100"/>
    </source>
</evidence>
<dbReference type="PANTHER" id="PTHR43712:SF2">
    <property type="entry name" value="O-METHYLTRANSFERASE CICE"/>
    <property type="match status" value="1"/>
</dbReference>
<protein>
    <recommendedName>
        <fullName evidence="9">Methyltransferase</fullName>
    </recommendedName>
</protein>
<sequence length="497" mass="53614">MDGRTEHPRRDRGRLRTILVIAWHLISDPDARCQGFGATSVTSRPPARPATSSASSEPSATRSPSRPQPSPVATGHRCPFRSAQRTLPPARLRFDFPFSFPPRTRPAVRHPARGMKQSTVVARRNQVQNNEIQEEYVSTNVREDAAARPPGAKPADPPGVAPDPADGRVQQMMDLLHGAIITQLLVVAAEFDIAELLAEGPLPVSELARRCGADPQALHRVLRALAAQEVFREAEPGVFTLTPLAETLRVGAPGSVRAWTRFWGLPEKLQAINSLAHSVRTGCPSFTHLYGTDWWSHLAAHPEQAELFNDAMGGLARRIHAAALESCDLTGVTRVVDVGGGHGHLLATILPRYPHMRATLLDQPSVVVGAKAVLDKAGVADRVDLVGGDFFDGVPPGADAYLMSMILHDWDDEQCVAVLGTIRRAMAPNARIMVVESIVPEGNVPHDGKLRDVIMMALHPGRERTEAEYAALFAAAGLRHVATTSLASSTGLLVARA</sequence>
<dbReference type="InterPro" id="IPR001077">
    <property type="entry name" value="COMT_C"/>
</dbReference>
<evidence type="ECO:0000313" key="8">
    <source>
        <dbReference type="Proteomes" id="UP000450000"/>
    </source>
</evidence>
<organism evidence="7 8">
    <name type="scientific">Streptomyces kaniharaensis</name>
    <dbReference type="NCBI Taxonomy" id="212423"/>
    <lineage>
        <taxon>Bacteria</taxon>
        <taxon>Bacillati</taxon>
        <taxon>Actinomycetota</taxon>
        <taxon>Actinomycetes</taxon>
        <taxon>Kitasatosporales</taxon>
        <taxon>Streptomycetaceae</taxon>
        <taxon>Streptomyces</taxon>
    </lineage>
</organism>
<comment type="caution">
    <text evidence="7">The sequence shown here is derived from an EMBL/GenBank/DDBJ whole genome shotgun (WGS) entry which is preliminary data.</text>
</comment>
<dbReference type="InterPro" id="IPR029063">
    <property type="entry name" value="SAM-dependent_MTases_sf"/>
</dbReference>
<dbReference type="PROSITE" id="PS51683">
    <property type="entry name" value="SAM_OMT_II"/>
    <property type="match status" value="1"/>
</dbReference>
<feature type="domain" description="O-methyltransferase dimerisation" evidence="6">
    <location>
        <begin position="173"/>
        <end position="248"/>
    </location>
</feature>
<feature type="region of interest" description="Disordered" evidence="4">
    <location>
        <begin position="36"/>
        <end position="86"/>
    </location>
</feature>
<dbReference type="OrthoDB" id="4145676at2"/>
<evidence type="ECO:0008006" key="9">
    <source>
        <dbReference type="Google" id="ProtNLM"/>
    </source>
</evidence>
<feature type="compositionally biased region" description="Low complexity" evidence="4">
    <location>
        <begin position="42"/>
        <end position="65"/>
    </location>
</feature>
<feature type="compositionally biased region" description="Pro residues" evidence="4">
    <location>
        <begin position="151"/>
        <end position="161"/>
    </location>
</feature>
<evidence type="ECO:0000256" key="3">
    <source>
        <dbReference type="ARBA" id="ARBA00022691"/>
    </source>
</evidence>
<feature type="region of interest" description="Disordered" evidence="4">
    <location>
        <begin position="137"/>
        <end position="166"/>
    </location>
</feature>
<evidence type="ECO:0000256" key="2">
    <source>
        <dbReference type="ARBA" id="ARBA00022679"/>
    </source>
</evidence>